<comment type="caution">
    <text evidence="1">The sequence shown here is derived from an EMBL/GenBank/DDBJ whole genome shotgun (WGS) entry which is preliminary data.</text>
</comment>
<accession>A0ABQ4RUK8</accession>
<protein>
    <recommendedName>
        <fullName evidence="3">OmpR/PhoB-type domain-containing protein</fullName>
    </recommendedName>
</protein>
<reference evidence="1" key="1">
    <citation type="journal article" date="2021" name="Front. Microbiol.">
        <title>Comprehensive Comparative Genomics and Phenotyping of Methylobacterium Species.</title>
        <authorList>
            <person name="Alessa O."/>
            <person name="Ogura Y."/>
            <person name="Fujitani Y."/>
            <person name="Takami H."/>
            <person name="Hayashi T."/>
            <person name="Sahin N."/>
            <person name="Tani A."/>
        </authorList>
    </citation>
    <scope>NUCLEOTIDE SEQUENCE</scope>
    <source>
        <strain evidence="1">DSM 19015</strain>
    </source>
</reference>
<dbReference type="InterPro" id="IPR016032">
    <property type="entry name" value="Sig_transdc_resp-reg_C-effctor"/>
</dbReference>
<evidence type="ECO:0000313" key="1">
    <source>
        <dbReference type="EMBL" id="GJD93389.1"/>
    </source>
</evidence>
<keyword evidence="2" id="KW-1185">Reference proteome</keyword>
<dbReference type="SUPFAM" id="SSF46894">
    <property type="entry name" value="C-terminal effector domain of the bipartite response regulators"/>
    <property type="match status" value="1"/>
</dbReference>
<dbReference type="InterPro" id="IPR036388">
    <property type="entry name" value="WH-like_DNA-bd_sf"/>
</dbReference>
<dbReference type="Proteomes" id="UP001055125">
    <property type="component" value="Unassembled WGS sequence"/>
</dbReference>
<dbReference type="EMBL" id="BPQP01000008">
    <property type="protein sequence ID" value="GJD93389.1"/>
    <property type="molecule type" value="Genomic_DNA"/>
</dbReference>
<evidence type="ECO:0000313" key="2">
    <source>
        <dbReference type="Proteomes" id="UP001055125"/>
    </source>
</evidence>
<reference evidence="1" key="2">
    <citation type="submission" date="2021-08" db="EMBL/GenBank/DDBJ databases">
        <authorList>
            <person name="Tani A."/>
            <person name="Ola A."/>
            <person name="Ogura Y."/>
            <person name="Katsura K."/>
            <person name="Hayashi T."/>
        </authorList>
    </citation>
    <scope>NUCLEOTIDE SEQUENCE</scope>
    <source>
        <strain evidence="1">DSM 19015</strain>
    </source>
</reference>
<dbReference type="Gene3D" id="1.10.10.10">
    <property type="entry name" value="Winged helix-like DNA-binding domain superfamily/Winged helix DNA-binding domain"/>
    <property type="match status" value="1"/>
</dbReference>
<sequence>MPSEAWRRRPPRARPLVMRSTAREPWRDPVFQELRLENDRLRAENSRLNAILAPAYSFPRRWDLTGQQAQVLALLYSQGGCLSYARIAAAMTKGTGDRSTRHISVVIRRIREKTESFGVEIENYQSVGYGLSVEGRAVVKAALGARA</sequence>
<name>A0ABQ4RUK8_9HYPH</name>
<proteinExistence type="predicted"/>
<evidence type="ECO:0008006" key="3">
    <source>
        <dbReference type="Google" id="ProtNLM"/>
    </source>
</evidence>
<gene>
    <name evidence="1" type="ORF">OCOJLMKI_0583</name>
</gene>
<organism evidence="1 2">
    <name type="scientific">Methylobacterium iners</name>
    <dbReference type="NCBI Taxonomy" id="418707"/>
    <lineage>
        <taxon>Bacteria</taxon>
        <taxon>Pseudomonadati</taxon>
        <taxon>Pseudomonadota</taxon>
        <taxon>Alphaproteobacteria</taxon>
        <taxon>Hyphomicrobiales</taxon>
        <taxon>Methylobacteriaceae</taxon>
        <taxon>Methylobacterium</taxon>
    </lineage>
</organism>